<name>A0A1G4G3K9_9BACT</name>
<dbReference type="PANTHER" id="PTHR33886">
    <property type="entry name" value="UNSATURATED RHAMNOGALACTURONAN HYDROLASE (EUROFUNG)"/>
    <property type="match status" value="1"/>
</dbReference>
<sequence>MMKRRDAIVIPLAALLLNCSGGGEKTTADPYYRKMADSEMKRYPESWMVDFSKAPKWNYTHGLEMQAFLQVGEKSGDEKYYRYAESYADTIVNEDGSIKTYRLERYNIDHINPGKILFPIYERTGNPKYLKALQLLRSQMETHPRISNGGFWHKQIYPHQVWLDGLYMATPFLAEYGKRFNEPALFDEVALQLITAWSDLHDEESGLLYHGWDESRQQRWADPVTGQSPHFWSRSIGWYMMALVDVLDFLPETHPKRDEVIGQLNKIAGAVERYRDPESGMWYQVTDQGDREGNYLESSGSIMFIYSWVKGAQKGYLPEEFARKGAEAYDQFLKQFIRENEDGTISVTSVCSVAGLGGEPRYRDGSFEYYISEPIRDDDPKAVGPFIMTSILLDR</sequence>
<dbReference type="GO" id="GO:0102211">
    <property type="term" value="F:unsaturated rhamnogalacturonyl hydrolase activity"/>
    <property type="evidence" value="ECO:0007669"/>
    <property type="project" value="UniProtKB-EC"/>
</dbReference>
<dbReference type="InterPro" id="IPR010905">
    <property type="entry name" value="Glyco_hydro_88"/>
</dbReference>
<dbReference type="Proteomes" id="UP000178485">
    <property type="component" value="Chromosome i"/>
</dbReference>
<dbReference type="AlphaFoldDB" id="A0A1G4G3K9"/>
<dbReference type="EMBL" id="LT608328">
    <property type="protein sequence ID" value="SCM55357.1"/>
    <property type="molecule type" value="Genomic_DNA"/>
</dbReference>
<dbReference type="PANTHER" id="PTHR33886:SF8">
    <property type="entry name" value="UNSATURATED RHAMNOGALACTURONAN HYDROLASE (EUROFUNG)"/>
    <property type="match status" value="1"/>
</dbReference>
<dbReference type="InterPro" id="IPR052043">
    <property type="entry name" value="PolySaccharide_Degr_Enz"/>
</dbReference>
<dbReference type="RefSeq" id="WP_154670002.1">
    <property type="nucleotide sequence ID" value="NZ_LT608328.1"/>
</dbReference>
<organism evidence="2 3">
    <name type="scientific">Petrimonas mucosa</name>
    <dbReference type="NCBI Taxonomy" id="1642646"/>
    <lineage>
        <taxon>Bacteria</taxon>
        <taxon>Pseudomonadati</taxon>
        <taxon>Bacteroidota</taxon>
        <taxon>Bacteroidia</taxon>
        <taxon>Bacteroidales</taxon>
        <taxon>Dysgonomonadaceae</taxon>
        <taxon>Petrimonas</taxon>
    </lineage>
</organism>
<accession>A0A1G4G3K9</accession>
<evidence type="ECO:0000256" key="1">
    <source>
        <dbReference type="ARBA" id="ARBA00022801"/>
    </source>
</evidence>
<dbReference type="KEGG" id="pmuc:ING2E5A_0278"/>
<dbReference type="InterPro" id="IPR012341">
    <property type="entry name" value="6hp_glycosidase-like_sf"/>
</dbReference>
<dbReference type="STRING" id="1642646.ING2E5A_0278"/>
<gene>
    <name evidence="2" type="primary">yteR</name>
    <name evidence="2" type="ORF">ING2E5A_0278</name>
</gene>
<reference evidence="2 3" key="1">
    <citation type="submission" date="2016-08" db="EMBL/GenBank/DDBJ databases">
        <authorList>
            <person name="Seilhamer J.J."/>
        </authorList>
    </citation>
    <scope>NUCLEOTIDE SEQUENCE [LARGE SCALE GENOMIC DNA]</scope>
    <source>
        <strain evidence="2">ING2-E5A</strain>
    </source>
</reference>
<evidence type="ECO:0000313" key="3">
    <source>
        <dbReference type="Proteomes" id="UP000178485"/>
    </source>
</evidence>
<proteinExistence type="predicted"/>
<dbReference type="SUPFAM" id="SSF48208">
    <property type="entry name" value="Six-hairpin glycosidases"/>
    <property type="match status" value="1"/>
</dbReference>
<keyword evidence="1 2" id="KW-0378">Hydrolase</keyword>
<keyword evidence="3" id="KW-1185">Reference proteome</keyword>
<dbReference type="Pfam" id="PF07470">
    <property type="entry name" value="Glyco_hydro_88"/>
    <property type="match status" value="1"/>
</dbReference>
<dbReference type="Gene3D" id="1.50.10.10">
    <property type="match status" value="1"/>
</dbReference>
<dbReference type="EC" id="3.2.1.172" evidence="2"/>
<keyword evidence="2" id="KW-0326">Glycosidase</keyword>
<protein>
    <submittedName>
        <fullName evidence="2">Unsaturated rhamnogalacturonyl hydrolase YteR</fullName>
        <ecNumber evidence="2">3.2.1.172</ecNumber>
    </submittedName>
</protein>
<dbReference type="InterPro" id="IPR008928">
    <property type="entry name" value="6-hairpin_glycosidase_sf"/>
</dbReference>
<dbReference type="GO" id="GO:0005975">
    <property type="term" value="P:carbohydrate metabolic process"/>
    <property type="evidence" value="ECO:0007669"/>
    <property type="project" value="InterPro"/>
</dbReference>
<evidence type="ECO:0000313" key="2">
    <source>
        <dbReference type="EMBL" id="SCM55357.1"/>
    </source>
</evidence>